<feature type="transmembrane region" description="Helical" evidence="1">
    <location>
        <begin position="66"/>
        <end position="86"/>
    </location>
</feature>
<dbReference type="RefSeq" id="WP_117313234.1">
    <property type="nucleotide sequence ID" value="NZ_JBHRUJ010000004.1"/>
</dbReference>
<comment type="caution">
    <text evidence="2">The sequence shown here is derived from an EMBL/GenBank/DDBJ whole genome shotgun (WGS) entry which is preliminary data.</text>
</comment>
<gene>
    <name evidence="2" type="ORF">ACFOEJ_03545</name>
</gene>
<evidence type="ECO:0000313" key="3">
    <source>
        <dbReference type="Proteomes" id="UP001595625"/>
    </source>
</evidence>
<reference evidence="3" key="1">
    <citation type="journal article" date="2019" name="Int. J. Syst. Evol. Microbiol.">
        <title>The Global Catalogue of Microorganisms (GCM) 10K type strain sequencing project: providing services to taxonomists for standard genome sequencing and annotation.</title>
        <authorList>
            <consortium name="The Broad Institute Genomics Platform"/>
            <consortium name="The Broad Institute Genome Sequencing Center for Infectious Disease"/>
            <person name="Wu L."/>
            <person name="Ma J."/>
        </authorList>
    </citation>
    <scope>NUCLEOTIDE SEQUENCE [LARGE SCALE GENOMIC DNA]</scope>
    <source>
        <strain evidence="3">CCM 320</strain>
    </source>
</reference>
<keyword evidence="3" id="KW-1185">Reference proteome</keyword>
<evidence type="ECO:0000256" key="1">
    <source>
        <dbReference type="SAM" id="Phobius"/>
    </source>
</evidence>
<name>A0ABV7KL40_PLAOK</name>
<organism evidence="2 3">
    <name type="scientific">Planomicrobium okeanokoites</name>
    <name type="common">Planococcus okeanokoites</name>
    <name type="synonym">Flavobacterium okeanokoites</name>
    <dbReference type="NCBI Taxonomy" id="244"/>
    <lineage>
        <taxon>Bacteria</taxon>
        <taxon>Bacillati</taxon>
        <taxon>Bacillota</taxon>
        <taxon>Bacilli</taxon>
        <taxon>Bacillales</taxon>
        <taxon>Caryophanaceae</taxon>
        <taxon>Planomicrobium</taxon>
    </lineage>
</organism>
<proteinExistence type="predicted"/>
<dbReference type="EMBL" id="JBHRUJ010000004">
    <property type="protein sequence ID" value="MFC3210147.1"/>
    <property type="molecule type" value="Genomic_DNA"/>
</dbReference>
<feature type="transmembrane region" description="Helical" evidence="1">
    <location>
        <begin position="7"/>
        <end position="26"/>
    </location>
</feature>
<accession>A0ABV7KL40</accession>
<evidence type="ECO:0000313" key="2">
    <source>
        <dbReference type="EMBL" id="MFC3210147.1"/>
    </source>
</evidence>
<sequence>MRNSIRTAFILMGAGTIFYLFMKYSYLVSFLFLHSITGSFVFIVAIIGAIWAALKLDRIISESRYEFPIQSAAILLMSLFFAYQMFASHFYSEQYLKAAGLEKVEQLFELAELDLDESELRAKAEEIAVKESAYAMGLYGVNSRPDGVADLEILEFKRRYYAYDLVIGGEGKSASYTFTRAGFDFKISGNSVME</sequence>
<protein>
    <submittedName>
        <fullName evidence="2">Uncharacterized protein</fullName>
    </submittedName>
</protein>
<keyword evidence="1" id="KW-0812">Transmembrane</keyword>
<keyword evidence="1" id="KW-1133">Transmembrane helix</keyword>
<dbReference type="Proteomes" id="UP001595625">
    <property type="component" value="Unassembled WGS sequence"/>
</dbReference>
<feature type="transmembrane region" description="Helical" evidence="1">
    <location>
        <begin position="32"/>
        <end position="54"/>
    </location>
</feature>
<keyword evidence="1" id="KW-0472">Membrane</keyword>